<gene>
    <name evidence="2" type="ORF">NXF25_018345</name>
</gene>
<name>A0AAW1ANE6_CROAD</name>
<comment type="caution">
    <text evidence="2">The sequence shown here is derived from an EMBL/GenBank/DDBJ whole genome shotgun (WGS) entry which is preliminary data.</text>
</comment>
<evidence type="ECO:0000313" key="2">
    <source>
        <dbReference type="EMBL" id="KAK9391015.1"/>
    </source>
</evidence>
<dbReference type="AlphaFoldDB" id="A0AAW1ANE6"/>
<evidence type="ECO:0000313" key="3">
    <source>
        <dbReference type="Proteomes" id="UP001474421"/>
    </source>
</evidence>
<proteinExistence type="predicted"/>
<dbReference type="EMBL" id="JAOTOJ010000019">
    <property type="protein sequence ID" value="KAK9391015.1"/>
    <property type="molecule type" value="Genomic_DNA"/>
</dbReference>
<evidence type="ECO:0000256" key="1">
    <source>
        <dbReference type="SAM" id="MobiDB-lite"/>
    </source>
</evidence>
<protein>
    <submittedName>
        <fullName evidence="2">KRTAP12-2: Keratin-associated protein 12-2</fullName>
    </submittedName>
</protein>
<sequence length="174" mass="19222">MVPSRSHLGRDEANGSQEDQETRSFITKIRHRRDIKKHRVNSLPKLSETAWYKNSEFTEKKRQIVLTSSSEELSTPGCLRSQSFSPAKMASGWNCYTSCPPMTVTIQPPSYTLNIPGPSIYCADQSLCIEQCNPCAAFPPSGIINHGGYGLLPAGAASDFSCSSLKSLESDYYF</sequence>
<organism evidence="2 3">
    <name type="scientific">Crotalus adamanteus</name>
    <name type="common">Eastern diamondback rattlesnake</name>
    <dbReference type="NCBI Taxonomy" id="8729"/>
    <lineage>
        <taxon>Eukaryota</taxon>
        <taxon>Metazoa</taxon>
        <taxon>Chordata</taxon>
        <taxon>Craniata</taxon>
        <taxon>Vertebrata</taxon>
        <taxon>Euteleostomi</taxon>
        <taxon>Lepidosauria</taxon>
        <taxon>Squamata</taxon>
        <taxon>Bifurcata</taxon>
        <taxon>Unidentata</taxon>
        <taxon>Episquamata</taxon>
        <taxon>Toxicofera</taxon>
        <taxon>Serpentes</taxon>
        <taxon>Colubroidea</taxon>
        <taxon>Viperidae</taxon>
        <taxon>Crotalinae</taxon>
        <taxon>Crotalus</taxon>
    </lineage>
</organism>
<accession>A0AAW1ANE6</accession>
<feature type="region of interest" description="Disordered" evidence="1">
    <location>
        <begin position="1"/>
        <end position="25"/>
    </location>
</feature>
<reference evidence="2 3" key="1">
    <citation type="journal article" date="2024" name="Proc. Natl. Acad. Sci. U.S.A.">
        <title>The genetic regulatory architecture and epigenomic basis for age-related changes in rattlesnake venom.</title>
        <authorList>
            <person name="Hogan M.P."/>
            <person name="Holding M.L."/>
            <person name="Nystrom G.S."/>
            <person name="Colston T.J."/>
            <person name="Bartlett D.A."/>
            <person name="Mason A.J."/>
            <person name="Ellsworth S.A."/>
            <person name="Rautsaw R.M."/>
            <person name="Lawrence K.C."/>
            <person name="Strickland J.L."/>
            <person name="He B."/>
            <person name="Fraser P."/>
            <person name="Margres M.J."/>
            <person name="Gilbert D.M."/>
            <person name="Gibbs H.L."/>
            <person name="Parkinson C.L."/>
            <person name="Rokyta D.R."/>
        </authorList>
    </citation>
    <scope>NUCLEOTIDE SEQUENCE [LARGE SCALE GENOMIC DNA]</scope>
    <source>
        <strain evidence="2">DRR0105</strain>
    </source>
</reference>
<dbReference type="Proteomes" id="UP001474421">
    <property type="component" value="Unassembled WGS sequence"/>
</dbReference>
<keyword evidence="3" id="KW-1185">Reference proteome</keyword>